<dbReference type="GO" id="GO:0044550">
    <property type="term" value="P:secondary metabolite biosynthetic process"/>
    <property type="evidence" value="ECO:0007669"/>
    <property type="project" value="TreeGrafter"/>
</dbReference>
<dbReference type="InterPro" id="IPR051104">
    <property type="entry name" value="FAD_monoxygenase"/>
</dbReference>
<keyword evidence="2" id="KW-0274">FAD</keyword>
<dbReference type="InterPro" id="IPR002938">
    <property type="entry name" value="FAD-bd"/>
</dbReference>
<evidence type="ECO:0000313" key="5">
    <source>
        <dbReference type="EMBL" id="KDR76855.1"/>
    </source>
</evidence>
<sequence length="444" mass="48401">MLNNSGAGLGGLTAAAVIGQQATDVLIDVYEAKAEVSVLGAPIAIWKRSWQVLQGMGLEDEVRTRGIPLPREGEGRGPVFRKSDKPEGGFEFHSHILPYGPTALPRAILTQILQAKLQQKTTTIHTSKRLVNYQRDLVTGLITLNFADGSTATTDILIGADGVHSAVRASMFKELINSPTTTASDSNDYKKYIDPIWSGMYAYRCTVPADKLKEHYPDHPALGPPKIVSSASHFVSHQVHGNLINLVCYSTAAEEGAIYGEAWVTDVGKEEVLKHYTNWEPSARQLLELLEKPSRWAIHIVPALPFEISTSVALIGDAAHAMAPHQGVGGGQAIEVSWWISSFDAYVLGRLLAHSQTTRENVQQALIAYQTIRQPISQAALENSRINGLLYEFKHPDYPVGQQATYADMKQLSTAIVKSFEWLAGGNCDDDLERAIGLLVNVAA</sequence>
<accession>A0A067T0Y6</accession>
<feature type="domain" description="FAD-binding" evidence="4">
    <location>
        <begin position="6"/>
        <end position="174"/>
    </location>
</feature>
<evidence type="ECO:0000313" key="6">
    <source>
        <dbReference type="Proteomes" id="UP000027222"/>
    </source>
</evidence>
<dbReference type="GO" id="GO:0016491">
    <property type="term" value="F:oxidoreductase activity"/>
    <property type="evidence" value="ECO:0007669"/>
    <property type="project" value="UniProtKB-KW"/>
</dbReference>
<proteinExistence type="predicted"/>
<keyword evidence="6" id="KW-1185">Reference proteome</keyword>
<dbReference type="EMBL" id="KL142378">
    <property type="protein sequence ID" value="KDR76855.1"/>
    <property type="molecule type" value="Genomic_DNA"/>
</dbReference>
<organism evidence="5 6">
    <name type="scientific">Galerina marginata (strain CBS 339.88)</name>
    <dbReference type="NCBI Taxonomy" id="685588"/>
    <lineage>
        <taxon>Eukaryota</taxon>
        <taxon>Fungi</taxon>
        <taxon>Dikarya</taxon>
        <taxon>Basidiomycota</taxon>
        <taxon>Agaricomycotina</taxon>
        <taxon>Agaricomycetes</taxon>
        <taxon>Agaricomycetidae</taxon>
        <taxon>Agaricales</taxon>
        <taxon>Agaricineae</taxon>
        <taxon>Strophariaceae</taxon>
        <taxon>Galerina</taxon>
    </lineage>
</organism>
<dbReference type="OrthoDB" id="417877at2759"/>
<reference evidence="6" key="1">
    <citation type="journal article" date="2014" name="Proc. Natl. Acad. Sci. U.S.A.">
        <title>Extensive sampling of basidiomycete genomes demonstrates inadequacy of the white-rot/brown-rot paradigm for wood decay fungi.</title>
        <authorList>
            <person name="Riley R."/>
            <person name="Salamov A.A."/>
            <person name="Brown D.W."/>
            <person name="Nagy L.G."/>
            <person name="Floudas D."/>
            <person name="Held B.W."/>
            <person name="Levasseur A."/>
            <person name="Lombard V."/>
            <person name="Morin E."/>
            <person name="Otillar R."/>
            <person name="Lindquist E.A."/>
            <person name="Sun H."/>
            <person name="LaButti K.M."/>
            <person name="Schmutz J."/>
            <person name="Jabbour D."/>
            <person name="Luo H."/>
            <person name="Baker S.E."/>
            <person name="Pisabarro A.G."/>
            <person name="Walton J.D."/>
            <person name="Blanchette R.A."/>
            <person name="Henrissat B."/>
            <person name="Martin F."/>
            <person name="Cullen D."/>
            <person name="Hibbett D.S."/>
            <person name="Grigoriev I.V."/>
        </authorList>
    </citation>
    <scope>NUCLEOTIDE SEQUENCE [LARGE SCALE GENOMIC DNA]</scope>
    <source>
        <strain evidence="6">CBS 339.88</strain>
    </source>
</reference>
<dbReference type="PRINTS" id="PR00420">
    <property type="entry name" value="RNGMNOXGNASE"/>
</dbReference>
<feature type="domain" description="FAD-binding" evidence="4">
    <location>
        <begin position="311"/>
        <end position="384"/>
    </location>
</feature>
<evidence type="ECO:0000259" key="4">
    <source>
        <dbReference type="Pfam" id="PF01494"/>
    </source>
</evidence>
<dbReference type="Pfam" id="PF01494">
    <property type="entry name" value="FAD_binding_3"/>
    <property type="match status" value="2"/>
</dbReference>
<keyword evidence="3" id="KW-0560">Oxidoreductase</keyword>
<evidence type="ECO:0000256" key="3">
    <source>
        <dbReference type="ARBA" id="ARBA00023002"/>
    </source>
</evidence>
<dbReference type="InterPro" id="IPR036188">
    <property type="entry name" value="FAD/NAD-bd_sf"/>
</dbReference>
<dbReference type="SUPFAM" id="SSF54373">
    <property type="entry name" value="FAD-linked reductases, C-terminal domain"/>
    <property type="match status" value="1"/>
</dbReference>
<dbReference type="AlphaFoldDB" id="A0A067T0Y6"/>
<dbReference type="Gene3D" id="3.50.50.60">
    <property type="entry name" value="FAD/NAD(P)-binding domain"/>
    <property type="match status" value="1"/>
</dbReference>
<dbReference type="GO" id="GO:0071949">
    <property type="term" value="F:FAD binding"/>
    <property type="evidence" value="ECO:0007669"/>
    <property type="project" value="InterPro"/>
</dbReference>
<dbReference type="STRING" id="685588.A0A067T0Y6"/>
<gene>
    <name evidence="5" type="ORF">GALMADRAFT_1328829</name>
</gene>
<dbReference type="SUPFAM" id="SSF51905">
    <property type="entry name" value="FAD/NAD(P)-binding domain"/>
    <property type="match status" value="1"/>
</dbReference>
<protein>
    <recommendedName>
        <fullName evidence="4">FAD-binding domain-containing protein</fullName>
    </recommendedName>
</protein>
<evidence type="ECO:0000256" key="1">
    <source>
        <dbReference type="ARBA" id="ARBA00022630"/>
    </source>
</evidence>
<dbReference type="PANTHER" id="PTHR46720:SF3">
    <property type="entry name" value="FAD-BINDING DOMAIN-CONTAINING PROTEIN-RELATED"/>
    <property type="match status" value="1"/>
</dbReference>
<evidence type="ECO:0000256" key="2">
    <source>
        <dbReference type="ARBA" id="ARBA00022827"/>
    </source>
</evidence>
<name>A0A067T0Y6_GALM3</name>
<keyword evidence="1" id="KW-0285">Flavoprotein</keyword>
<dbReference type="Proteomes" id="UP000027222">
    <property type="component" value="Unassembled WGS sequence"/>
</dbReference>
<dbReference type="HOGENOM" id="CLU_009665_6_3_1"/>
<dbReference type="PANTHER" id="PTHR46720">
    <property type="entry name" value="HYDROXYLASE, PUTATIVE (AFU_ORTHOLOGUE AFUA_3G01460)-RELATED"/>
    <property type="match status" value="1"/>
</dbReference>